<keyword evidence="3 8" id="KW-0812">Transmembrane</keyword>
<dbReference type="WBParaSite" id="SPAL_0000341600.1">
    <property type="protein sequence ID" value="SPAL_0000341600.1"/>
    <property type="gene ID" value="SPAL_0000341600"/>
</dbReference>
<evidence type="ECO:0000256" key="9">
    <source>
        <dbReference type="SAM" id="Coils"/>
    </source>
</evidence>
<feature type="transmembrane region" description="Helical" evidence="10">
    <location>
        <begin position="216"/>
        <end position="236"/>
    </location>
</feature>
<feature type="coiled-coil region" evidence="9">
    <location>
        <begin position="114"/>
        <end position="184"/>
    </location>
</feature>
<comment type="similarity">
    <text evidence="8">Belongs to the two pore domain potassium channel (TC 1.A.1.8) family.</text>
</comment>
<keyword evidence="4 10" id="KW-1133">Transmembrane helix</keyword>
<organism evidence="12 13">
    <name type="scientific">Strongyloides papillosus</name>
    <name type="common">Intestinal threadworm</name>
    <dbReference type="NCBI Taxonomy" id="174720"/>
    <lineage>
        <taxon>Eukaryota</taxon>
        <taxon>Metazoa</taxon>
        <taxon>Ecdysozoa</taxon>
        <taxon>Nematoda</taxon>
        <taxon>Chromadorea</taxon>
        <taxon>Rhabditida</taxon>
        <taxon>Tylenchina</taxon>
        <taxon>Panagrolaimomorpha</taxon>
        <taxon>Strongyloidoidea</taxon>
        <taxon>Strongyloididae</taxon>
        <taxon>Strongyloides</taxon>
    </lineage>
</organism>
<dbReference type="AlphaFoldDB" id="A0A0N5BBK9"/>
<dbReference type="InterPro" id="IPR003280">
    <property type="entry name" value="2pore_dom_K_chnl"/>
</dbReference>
<reference evidence="13" key="1">
    <citation type="submission" date="2017-02" db="UniProtKB">
        <authorList>
            <consortium name="WormBaseParasite"/>
        </authorList>
    </citation>
    <scope>IDENTIFICATION</scope>
</reference>
<feature type="domain" description="Potassium channel" evidence="11">
    <location>
        <begin position="290"/>
        <end position="368"/>
    </location>
</feature>
<feature type="transmembrane region" description="Helical" evidence="10">
    <location>
        <begin position="283"/>
        <end position="302"/>
    </location>
</feature>
<name>A0A0N5BBK9_STREA</name>
<evidence type="ECO:0000256" key="2">
    <source>
        <dbReference type="ARBA" id="ARBA00022448"/>
    </source>
</evidence>
<keyword evidence="2 8" id="KW-0813">Transport</keyword>
<dbReference type="Proteomes" id="UP000046392">
    <property type="component" value="Unplaced"/>
</dbReference>
<evidence type="ECO:0000256" key="6">
    <source>
        <dbReference type="ARBA" id="ARBA00023136"/>
    </source>
</evidence>
<dbReference type="InterPro" id="IPR013099">
    <property type="entry name" value="K_chnl_dom"/>
</dbReference>
<dbReference type="GO" id="GO:0015271">
    <property type="term" value="F:outward rectifier potassium channel activity"/>
    <property type="evidence" value="ECO:0007669"/>
    <property type="project" value="TreeGrafter"/>
</dbReference>
<dbReference type="STRING" id="174720.A0A0N5BBK9"/>
<dbReference type="Pfam" id="PF07885">
    <property type="entry name" value="Ion_trans_2"/>
    <property type="match status" value="2"/>
</dbReference>
<evidence type="ECO:0000313" key="12">
    <source>
        <dbReference type="Proteomes" id="UP000046392"/>
    </source>
</evidence>
<feature type="transmembrane region" description="Helical" evidence="10">
    <location>
        <begin position="341"/>
        <end position="364"/>
    </location>
</feature>
<dbReference type="SUPFAM" id="SSF81324">
    <property type="entry name" value="Voltage-gated potassium channels"/>
    <property type="match status" value="2"/>
</dbReference>
<evidence type="ECO:0000256" key="5">
    <source>
        <dbReference type="ARBA" id="ARBA00023065"/>
    </source>
</evidence>
<dbReference type="GO" id="GO:0030322">
    <property type="term" value="P:stabilization of membrane potential"/>
    <property type="evidence" value="ECO:0007669"/>
    <property type="project" value="TreeGrafter"/>
</dbReference>
<dbReference type="PRINTS" id="PR01333">
    <property type="entry name" value="2POREKCHANEL"/>
</dbReference>
<evidence type="ECO:0000256" key="1">
    <source>
        <dbReference type="ARBA" id="ARBA00004141"/>
    </source>
</evidence>
<keyword evidence="5 8" id="KW-0406">Ion transport</keyword>
<evidence type="ECO:0000256" key="7">
    <source>
        <dbReference type="ARBA" id="ARBA00023303"/>
    </source>
</evidence>
<accession>A0A0N5BBK9</accession>
<evidence type="ECO:0000256" key="4">
    <source>
        <dbReference type="ARBA" id="ARBA00022989"/>
    </source>
</evidence>
<dbReference type="GO" id="GO:0005886">
    <property type="term" value="C:plasma membrane"/>
    <property type="evidence" value="ECO:0007669"/>
    <property type="project" value="TreeGrafter"/>
</dbReference>
<dbReference type="PANTHER" id="PTHR11003">
    <property type="entry name" value="POTASSIUM CHANNEL, SUBFAMILY K"/>
    <property type="match status" value="1"/>
</dbReference>
<protein>
    <submittedName>
        <fullName evidence="13">Ion_trans_2 domain-containing protein</fullName>
    </submittedName>
</protein>
<keyword evidence="6 10" id="KW-0472">Membrane</keyword>
<keyword evidence="7 8" id="KW-0407">Ion channel</keyword>
<feature type="domain" description="Potassium channel" evidence="11">
    <location>
        <begin position="184"/>
        <end position="239"/>
    </location>
</feature>
<evidence type="ECO:0000256" key="8">
    <source>
        <dbReference type="RuleBase" id="RU003857"/>
    </source>
</evidence>
<proteinExistence type="inferred from homology"/>
<sequence length="429" mass="49867">MEDLSVQTSILKVIEKKDSSLMSPAVSNSYRQLSSDDDLKFRNSNNKLFYNSPQTLVRMRPENAKSRNSPEEADHYLETYDIIKFRLYIYFNTVVIFLIIGAAIFYSLEGNVSVEREQEYNNRCKEERKQIQAKVRQEIEQLAYSQKEKTMYHVFLEEKLYKKMEKLINEMDNCHRNINITKAQELSFVKSFSFVYSIMSTVGYGDVVPLTVSGKIFLVIFSIITIPCFITFYIEFSEIITIKLIKLYINLYDKLNTKIGIICKETSSTTILKDQETYQTSKAIISLASFLIIILVTCVLHYEIVRETPIKEDFTSSFLFVFESIALIGLGYNVPEDTIKYIFLELPFIVIGVSFFGLYINIIVNCLRHTLPTFISKKYPIKGMGVNSETHFIDYILKRRKVKFTDITSDYRSDVYLKSSLESCMEHCS</sequence>
<comment type="subcellular location">
    <subcellularLocation>
        <location evidence="1">Membrane</location>
        <topology evidence="1">Multi-pass membrane protein</topology>
    </subcellularLocation>
</comment>
<dbReference type="Gene3D" id="1.10.287.70">
    <property type="match status" value="1"/>
</dbReference>
<keyword evidence="9" id="KW-0175">Coiled coil</keyword>
<feature type="transmembrane region" description="Helical" evidence="10">
    <location>
        <begin position="87"/>
        <end position="108"/>
    </location>
</feature>
<feature type="transmembrane region" description="Helical" evidence="10">
    <location>
        <begin position="314"/>
        <end position="334"/>
    </location>
</feature>
<dbReference type="PANTHER" id="PTHR11003:SF330">
    <property type="entry name" value="POTASSIUM CHANNEL DOMAIN-CONTAINING PROTEIN"/>
    <property type="match status" value="1"/>
</dbReference>
<evidence type="ECO:0000259" key="11">
    <source>
        <dbReference type="Pfam" id="PF07885"/>
    </source>
</evidence>
<keyword evidence="12" id="KW-1185">Reference proteome</keyword>
<evidence type="ECO:0000313" key="13">
    <source>
        <dbReference type="WBParaSite" id="SPAL_0000341600.1"/>
    </source>
</evidence>
<evidence type="ECO:0000256" key="3">
    <source>
        <dbReference type="ARBA" id="ARBA00022692"/>
    </source>
</evidence>
<evidence type="ECO:0000256" key="10">
    <source>
        <dbReference type="SAM" id="Phobius"/>
    </source>
</evidence>
<dbReference type="GO" id="GO:0022841">
    <property type="term" value="F:potassium ion leak channel activity"/>
    <property type="evidence" value="ECO:0007669"/>
    <property type="project" value="TreeGrafter"/>
</dbReference>